<proteinExistence type="predicted"/>
<accession>A0A1G4WQ07</accession>
<protein>
    <submittedName>
        <fullName evidence="1">Uncharacterized protein</fullName>
    </submittedName>
</protein>
<evidence type="ECO:0000313" key="2">
    <source>
        <dbReference type="Proteomes" id="UP000199707"/>
    </source>
</evidence>
<reference evidence="2" key="1">
    <citation type="submission" date="2016-10" db="EMBL/GenBank/DDBJ databases">
        <authorList>
            <person name="Varghese N."/>
            <person name="Submissions S."/>
        </authorList>
    </citation>
    <scope>NUCLEOTIDE SEQUENCE [LARGE SCALE GENOMIC DNA]</scope>
    <source>
        <strain evidence="2">UNC267MFSha1.1M11</strain>
    </source>
</reference>
<gene>
    <name evidence="1" type="ORF">SAMN02799620_04256</name>
</gene>
<dbReference type="AlphaFoldDB" id="A0A1G4WQ07"/>
<evidence type="ECO:0000313" key="1">
    <source>
        <dbReference type="EMBL" id="SCX27240.1"/>
    </source>
</evidence>
<name>A0A1G4WQ07_9MYCO</name>
<dbReference type="EMBL" id="FMUB01000009">
    <property type="protein sequence ID" value="SCX27240.1"/>
    <property type="molecule type" value="Genomic_DNA"/>
</dbReference>
<dbReference type="InterPro" id="IPR045677">
    <property type="entry name" value="DUF6197"/>
</dbReference>
<organism evidence="1 2">
    <name type="scientific">Mycolicibacterium fluoranthenivorans</name>
    <dbReference type="NCBI Taxonomy" id="258505"/>
    <lineage>
        <taxon>Bacteria</taxon>
        <taxon>Bacillati</taxon>
        <taxon>Actinomycetota</taxon>
        <taxon>Actinomycetes</taxon>
        <taxon>Mycobacteriales</taxon>
        <taxon>Mycobacteriaceae</taxon>
        <taxon>Mycolicibacterium</taxon>
    </lineage>
</organism>
<dbReference type="Pfam" id="PF19698">
    <property type="entry name" value="DUF6197"/>
    <property type="match status" value="1"/>
</dbReference>
<sequence>MHTKKPPPEPMTASQLLTGAAAWIDGHGWIQNTYYEPGTLAACAIGALHFASQDRYGRDGQARRAAIAEAAGSLAQIAEELNGRPLDGATAQEQVIAWNNSGVIDQADAVVWLQKSAARAAEMVR</sequence>
<dbReference type="Proteomes" id="UP000199707">
    <property type="component" value="Unassembled WGS sequence"/>
</dbReference>